<dbReference type="InterPro" id="IPR010823">
    <property type="entry name" value="Portal_Gp20"/>
</dbReference>
<name>A0A382FG77_9ZZZZ</name>
<proteinExistence type="predicted"/>
<gene>
    <name evidence="1" type="ORF">METZ01_LOCUS214952</name>
</gene>
<evidence type="ECO:0000313" key="1">
    <source>
        <dbReference type="EMBL" id="SVB62098.1"/>
    </source>
</evidence>
<dbReference type="EMBL" id="UINC01049841">
    <property type="protein sequence ID" value="SVB62098.1"/>
    <property type="molecule type" value="Genomic_DNA"/>
</dbReference>
<dbReference type="Pfam" id="PF07230">
    <property type="entry name" value="Portal_T4"/>
    <property type="match status" value="1"/>
</dbReference>
<dbReference type="AlphaFoldDB" id="A0A382FG77"/>
<accession>A0A382FG77</accession>
<feature type="non-terminal residue" evidence="1">
    <location>
        <position position="243"/>
    </location>
</feature>
<organism evidence="1">
    <name type="scientific">marine metagenome</name>
    <dbReference type="NCBI Taxonomy" id="408172"/>
    <lineage>
        <taxon>unclassified sequences</taxon>
        <taxon>metagenomes</taxon>
        <taxon>ecological metagenomes</taxon>
    </lineage>
</organism>
<reference evidence="1" key="1">
    <citation type="submission" date="2018-05" db="EMBL/GenBank/DDBJ databases">
        <authorList>
            <person name="Lanie J.A."/>
            <person name="Ng W.-L."/>
            <person name="Kazmierczak K.M."/>
            <person name="Andrzejewski T.M."/>
            <person name="Davidsen T.M."/>
            <person name="Wayne K.J."/>
            <person name="Tettelin H."/>
            <person name="Glass J.I."/>
            <person name="Rusch D."/>
            <person name="Podicherti R."/>
            <person name="Tsui H.-C.T."/>
            <person name="Winkler M.E."/>
        </authorList>
    </citation>
    <scope>NUCLEOTIDE SEQUENCE</scope>
</reference>
<protein>
    <submittedName>
        <fullName evidence="1">Uncharacterized protein</fullName>
    </submittedName>
</protein>
<sequence>MSWKKYFTQVPVKNASTGQLSPVGSTAGMPSGPARTNYSSFLPDVYSGAPNRIERYGQYNVMDLDSEVNAALDILAEFCSQLNKQNDAPFIFHFKQKATSTEIQIIKQYLQQWCKLNNFNKRMFKILRNVFKFGDAFFIRDPETKKLFHVDPAKVSKIIVNESTGKEPEQYIVRDINFNFKHLVATTPFQTTGNVTGGGSGYLTGGVRGMVGANYQDSPGTRFQHGQREIAVAAEHMLHLSLS</sequence>